<dbReference type="KEGG" id="lgi:LOTGIDRAFT_174033"/>
<evidence type="ECO:0000256" key="1">
    <source>
        <dbReference type="SAM" id="MobiDB-lite"/>
    </source>
</evidence>
<evidence type="ECO:0000313" key="2">
    <source>
        <dbReference type="EMBL" id="ESO99032.1"/>
    </source>
</evidence>
<dbReference type="GO" id="GO:0005856">
    <property type="term" value="C:cytoskeleton"/>
    <property type="evidence" value="ECO:0007669"/>
    <property type="project" value="TreeGrafter"/>
</dbReference>
<dbReference type="InterPro" id="IPR051291">
    <property type="entry name" value="CIMAP"/>
</dbReference>
<reference evidence="2 3" key="1">
    <citation type="journal article" date="2013" name="Nature">
        <title>Insights into bilaterian evolution from three spiralian genomes.</title>
        <authorList>
            <person name="Simakov O."/>
            <person name="Marletaz F."/>
            <person name="Cho S.J."/>
            <person name="Edsinger-Gonzales E."/>
            <person name="Havlak P."/>
            <person name="Hellsten U."/>
            <person name="Kuo D.H."/>
            <person name="Larsson T."/>
            <person name="Lv J."/>
            <person name="Arendt D."/>
            <person name="Savage R."/>
            <person name="Osoegawa K."/>
            <person name="de Jong P."/>
            <person name="Grimwood J."/>
            <person name="Chapman J.A."/>
            <person name="Shapiro H."/>
            <person name="Aerts A."/>
            <person name="Otillar R.P."/>
            <person name="Terry A.Y."/>
            <person name="Boore J.L."/>
            <person name="Grigoriev I.V."/>
            <person name="Lindberg D.R."/>
            <person name="Seaver E.C."/>
            <person name="Weisblat D.A."/>
            <person name="Putnam N.H."/>
            <person name="Rokhsar D.S."/>
        </authorList>
    </citation>
    <scope>NUCLEOTIDE SEQUENCE [LARGE SCALE GENOMIC DNA]</scope>
</reference>
<name>V4APA9_LOTGI</name>
<dbReference type="OrthoDB" id="429991at2759"/>
<accession>V4APA9</accession>
<protein>
    <submittedName>
        <fullName evidence="2">Uncharacterized protein</fullName>
    </submittedName>
</protein>
<dbReference type="CTD" id="20242596"/>
<dbReference type="PANTHER" id="PTHR21580">
    <property type="entry name" value="SHIPPO-1-RELATED"/>
    <property type="match status" value="1"/>
</dbReference>
<gene>
    <name evidence="2" type="ORF">LOTGIDRAFT_174033</name>
</gene>
<dbReference type="GeneID" id="20242596"/>
<keyword evidence="3" id="KW-1185">Reference proteome</keyword>
<dbReference type="EMBL" id="KB201194">
    <property type="protein sequence ID" value="ESO99032.1"/>
    <property type="molecule type" value="Genomic_DNA"/>
</dbReference>
<dbReference type="PANTHER" id="PTHR21580:SF28">
    <property type="entry name" value="BOREALIN N-TERMINAL DOMAIN-CONTAINING PROTEIN-RELATED"/>
    <property type="match status" value="1"/>
</dbReference>
<dbReference type="OMA" id="APGNVME"/>
<organism evidence="2 3">
    <name type="scientific">Lottia gigantea</name>
    <name type="common">Giant owl limpet</name>
    <dbReference type="NCBI Taxonomy" id="225164"/>
    <lineage>
        <taxon>Eukaryota</taxon>
        <taxon>Metazoa</taxon>
        <taxon>Spiralia</taxon>
        <taxon>Lophotrochozoa</taxon>
        <taxon>Mollusca</taxon>
        <taxon>Gastropoda</taxon>
        <taxon>Patellogastropoda</taxon>
        <taxon>Lottioidea</taxon>
        <taxon>Lottiidae</taxon>
        <taxon>Lottia</taxon>
    </lineage>
</organism>
<sequence>MAAPDFVLVPTKPRGPIAAMYTSPGPCYGLPNLTGVSAHDPRSNHFRKPAFSFGIRHGKVRDDCSPGPCYLPNSKMSRSGKGGMPEFSLYSRNREPTVFRTPGPGAYKPENAGKSSRRSRPGYTLSGRPKNRKTDHTPAANSYTLPSMTCTTHQSGKRQAPCFSLQGRNKTGGFAEDMCKTPGPGAYSTTDPNISKSRAPLFSMAGRGTLPGDTTQKPGPGAHSPQNVWLDKRKTPEYSFGIRHSPFTAPLIIEVID</sequence>
<dbReference type="Proteomes" id="UP000030746">
    <property type="component" value="Unassembled WGS sequence"/>
</dbReference>
<dbReference type="HOGENOM" id="CLU_088282_1_0_1"/>
<dbReference type="AlphaFoldDB" id="V4APA9"/>
<dbReference type="InterPro" id="IPR010736">
    <property type="entry name" value="SHIPPO-rpt"/>
</dbReference>
<feature type="region of interest" description="Disordered" evidence="1">
    <location>
        <begin position="71"/>
        <end position="146"/>
    </location>
</feature>
<proteinExistence type="predicted"/>
<dbReference type="Pfam" id="PF07004">
    <property type="entry name" value="SHIPPO-rpt"/>
    <property type="match status" value="3"/>
</dbReference>
<evidence type="ECO:0000313" key="3">
    <source>
        <dbReference type="Proteomes" id="UP000030746"/>
    </source>
</evidence>
<dbReference type="RefSeq" id="XP_009050312.1">
    <property type="nucleotide sequence ID" value="XM_009052064.1"/>
</dbReference>